<protein>
    <submittedName>
        <fullName evidence="1">Uncharacterized protein</fullName>
    </submittedName>
</protein>
<evidence type="ECO:0000313" key="2">
    <source>
        <dbReference type="Proteomes" id="UP000693946"/>
    </source>
</evidence>
<evidence type="ECO:0000313" key="1">
    <source>
        <dbReference type="EMBL" id="KAG7521681.1"/>
    </source>
</evidence>
<gene>
    <name evidence="1" type="ORF">JOB18_004297</name>
</gene>
<accession>A0AAV6SVZ0</accession>
<reference evidence="1 2" key="1">
    <citation type="journal article" date="2021" name="Sci. Rep.">
        <title>Chromosome anchoring in Senegalese sole (Solea senegalensis) reveals sex-associated markers and genome rearrangements in flatfish.</title>
        <authorList>
            <person name="Guerrero-Cozar I."/>
            <person name="Gomez-Garrido J."/>
            <person name="Berbel C."/>
            <person name="Martinez-Blanch J.F."/>
            <person name="Alioto T."/>
            <person name="Claros M.G."/>
            <person name="Gagnaire P.A."/>
            <person name="Manchado M."/>
        </authorList>
    </citation>
    <scope>NUCLEOTIDE SEQUENCE [LARGE SCALE GENOMIC DNA]</scope>
    <source>
        <strain evidence="1">Sse05_10M</strain>
    </source>
</reference>
<name>A0AAV6SVZ0_SOLSE</name>
<dbReference type="EMBL" id="JAGKHQ010000002">
    <property type="protein sequence ID" value="KAG7521681.1"/>
    <property type="molecule type" value="Genomic_DNA"/>
</dbReference>
<proteinExistence type="predicted"/>
<sequence>MERHVWFDACANIGADAIFLPHDFHRLQRENYFKMHRSATACLKCGSERRGALMSCHAATADCFTAAAAAVTSHFITELQSLHIYS</sequence>
<dbReference type="AlphaFoldDB" id="A0AAV6SVZ0"/>
<dbReference type="Proteomes" id="UP000693946">
    <property type="component" value="Linkage Group LG10"/>
</dbReference>
<organism evidence="1 2">
    <name type="scientific">Solea senegalensis</name>
    <name type="common">Senegalese sole</name>
    <dbReference type="NCBI Taxonomy" id="28829"/>
    <lineage>
        <taxon>Eukaryota</taxon>
        <taxon>Metazoa</taxon>
        <taxon>Chordata</taxon>
        <taxon>Craniata</taxon>
        <taxon>Vertebrata</taxon>
        <taxon>Euteleostomi</taxon>
        <taxon>Actinopterygii</taxon>
        <taxon>Neopterygii</taxon>
        <taxon>Teleostei</taxon>
        <taxon>Neoteleostei</taxon>
        <taxon>Acanthomorphata</taxon>
        <taxon>Carangaria</taxon>
        <taxon>Pleuronectiformes</taxon>
        <taxon>Pleuronectoidei</taxon>
        <taxon>Soleidae</taxon>
        <taxon>Solea</taxon>
    </lineage>
</organism>
<comment type="caution">
    <text evidence="1">The sequence shown here is derived from an EMBL/GenBank/DDBJ whole genome shotgun (WGS) entry which is preliminary data.</text>
</comment>
<keyword evidence="2" id="KW-1185">Reference proteome</keyword>